<evidence type="ECO:0000259" key="4">
    <source>
        <dbReference type="PROSITE" id="PS51532"/>
    </source>
</evidence>
<feature type="domain" description="PITH" evidence="4">
    <location>
        <begin position="149"/>
        <end position="353"/>
    </location>
</feature>
<reference evidence="5 6" key="1">
    <citation type="submission" date="2020-01" db="EMBL/GenBank/DDBJ databases">
        <authorList>
            <consortium name="DOE Joint Genome Institute"/>
            <person name="Haridas S."/>
            <person name="Albert R."/>
            <person name="Binder M."/>
            <person name="Bloem J."/>
            <person name="Labutti K."/>
            <person name="Salamov A."/>
            <person name="Andreopoulos B."/>
            <person name="Baker S.E."/>
            <person name="Barry K."/>
            <person name="Bills G."/>
            <person name="Bluhm B.H."/>
            <person name="Cannon C."/>
            <person name="Castanera R."/>
            <person name="Culley D.E."/>
            <person name="Daum C."/>
            <person name="Ezra D."/>
            <person name="Gonzalez J.B."/>
            <person name="Henrissat B."/>
            <person name="Kuo A."/>
            <person name="Liang C."/>
            <person name="Lipzen A."/>
            <person name="Lutzoni F."/>
            <person name="Magnuson J."/>
            <person name="Mondo S."/>
            <person name="Nolan M."/>
            <person name="Ohm R."/>
            <person name="Pangilinan J."/>
            <person name="Park H.-J.H."/>
            <person name="Ramirez L."/>
            <person name="Alfaro M."/>
            <person name="Sun H."/>
            <person name="Tritt A."/>
            <person name="Yoshinaga Y."/>
            <person name="Zwiers L.-H.L."/>
            <person name="Turgeon B.G."/>
            <person name="Goodwin S.B."/>
            <person name="Spatafora J.W."/>
            <person name="Crous P.W."/>
            <person name="Grigoriev I.V."/>
        </authorList>
    </citation>
    <scope>NUCLEOTIDE SEQUENCE [LARGE SCALE GENOMIC DNA]</scope>
    <source>
        <strain evidence="5 6">CBS 611.86</strain>
    </source>
</reference>
<dbReference type="Pfam" id="PF06201">
    <property type="entry name" value="PITH"/>
    <property type="match status" value="1"/>
</dbReference>
<dbReference type="InterPro" id="IPR036249">
    <property type="entry name" value="Thioredoxin-like_sf"/>
</dbReference>
<dbReference type="InterPro" id="IPR008979">
    <property type="entry name" value="Galactose-bd-like_sf"/>
</dbReference>
<dbReference type="InterPro" id="IPR037047">
    <property type="entry name" value="PITH_dom_sf"/>
</dbReference>
<dbReference type="Gene3D" id="3.40.30.10">
    <property type="entry name" value="Glutaredoxin"/>
    <property type="match status" value="1"/>
</dbReference>
<dbReference type="InterPro" id="IPR013766">
    <property type="entry name" value="Thioredoxin_domain"/>
</dbReference>
<dbReference type="CDD" id="cd02947">
    <property type="entry name" value="TRX_family"/>
    <property type="match status" value="1"/>
</dbReference>
<keyword evidence="2" id="KW-1015">Disulfide bond</keyword>
<dbReference type="GO" id="GO:0005737">
    <property type="term" value="C:cytoplasm"/>
    <property type="evidence" value="ECO:0007669"/>
    <property type="project" value="UniProtKB-ARBA"/>
</dbReference>
<protein>
    <submittedName>
        <fullName evidence="5">PITH domain-containing protein</fullName>
    </submittedName>
</protein>
<evidence type="ECO:0000313" key="6">
    <source>
        <dbReference type="Proteomes" id="UP000481861"/>
    </source>
</evidence>
<dbReference type="PANTHER" id="PTHR46115">
    <property type="entry name" value="THIOREDOXIN-LIKE PROTEIN 1"/>
    <property type="match status" value="1"/>
</dbReference>
<comment type="similarity">
    <text evidence="1">Belongs to the thioredoxin family.</text>
</comment>
<evidence type="ECO:0000256" key="2">
    <source>
        <dbReference type="ARBA" id="ARBA00023157"/>
    </source>
</evidence>
<accession>A0A7C8MFB6</accession>
<name>A0A7C8MFB6_9PLEO</name>
<evidence type="ECO:0000256" key="3">
    <source>
        <dbReference type="SAM" id="MobiDB-lite"/>
    </source>
</evidence>
<dbReference type="Proteomes" id="UP000481861">
    <property type="component" value="Unassembled WGS sequence"/>
</dbReference>
<dbReference type="Gene3D" id="2.60.120.470">
    <property type="entry name" value="PITH domain"/>
    <property type="match status" value="1"/>
</dbReference>
<evidence type="ECO:0000256" key="1">
    <source>
        <dbReference type="ARBA" id="ARBA00008987"/>
    </source>
</evidence>
<dbReference type="SUPFAM" id="SSF52833">
    <property type="entry name" value="Thioredoxin-like"/>
    <property type="match status" value="1"/>
</dbReference>
<feature type="compositionally biased region" description="Low complexity" evidence="3">
    <location>
        <begin position="111"/>
        <end position="144"/>
    </location>
</feature>
<evidence type="ECO:0000313" key="5">
    <source>
        <dbReference type="EMBL" id="KAF2876239.1"/>
    </source>
</evidence>
<gene>
    <name evidence="5" type="ORF">BDV95DRAFT_590387</name>
</gene>
<proteinExistence type="inferred from homology"/>
<keyword evidence="6" id="KW-1185">Reference proteome</keyword>
<comment type="caution">
    <text evidence="5">The sequence shown here is derived from an EMBL/GenBank/DDBJ whole genome shotgun (WGS) entry which is preliminary data.</text>
</comment>
<organism evidence="5 6">
    <name type="scientific">Massariosphaeria phaeospora</name>
    <dbReference type="NCBI Taxonomy" id="100035"/>
    <lineage>
        <taxon>Eukaryota</taxon>
        <taxon>Fungi</taxon>
        <taxon>Dikarya</taxon>
        <taxon>Ascomycota</taxon>
        <taxon>Pezizomycotina</taxon>
        <taxon>Dothideomycetes</taxon>
        <taxon>Pleosporomycetidae</taxon>
        <taxon>Pleosporales</taxon>
        <taxon>Pleosporales incertae sedis</taxon>
        <taxon>Massariosphaeria</taxon>
    </lineage>
</organism>
<dbReference type="AlphaFoldDB" id="A0A7C8MFB6"/>
<sequence>MSNIVEITSADQLSSLLSSSRIVIANFYSAATQSMSPLYEQIALSSSVPNKVTCVKVDTEQQPQIAQSHNVTTSDLPAFIVFLQGKVEDRVNRANNQKLSEAVQKANAVTKANATTKANAVNKGNAAKSGGSSSSGSGGANASADGTWRGADLPRGYGDITEQVDVRGLDLLNSDTEFGGVRTLFEKTQPSALAAGKGKRAASGSTSTEDWVESDVDEQLMLYLPFTSTIKAHTIHITSCLPSPDEDDDEDAPMRPKTIRLYTNRQHNLGFEEAEDIPPTQVIELKPSDWDEKTSTAKVELRFVKFQNISSMVLFVVDGDGDGEKTRIDRLRIIGDAGEKRDMGKLEKIGDDP</sequence>
<dbReference type="OrthoDB" id="2121326at2759"/>
<dbReference type="SUPFAM" id="SSF49785">
    <property type="entry name" value="Galactose-binding domain-like"/>
    <property type="match status" value="1"/>
</dbReference>
<dbReference type="PROSITE" id="PS51532">
    <property type="entry name" value="PITH"/>
    <property type="match status" value="1"/>
</dbReference>
<dbReference type="InterPro" id="IPR010400">
    <property type="entry name" value="PITH_dom"/>
</dbReference>
<dbReference type="EMBL" id="JAADJZ010000003">
    <property type="protein sequence ID" value="KAF2876239.1"/>
    <property type="molecule type" value="Genomic_DNA"/>
</dbReference>
<dbReference type="Pfam" id="PF00085">
    <property type="entry name" value="Thioredoxin"/>
    <property type="match status" value="1"/>
</dbReference>
<feature type="region of interest" description="Disordered" evidence="3">
    <location>
        <begin position="111"/>
        <end position="147"/>
    </location>
</feature>